<dbReference type="AlphaFoldDB" id="A0A1F2WK87"/>
<organism evidence="2 3">
    <name type="scientific">Candidatus Solincola sediminis</name>
    <dbReference type="NCBI Taxonomy" id="1797199"/>
    <lineage>
        <taxon>Bacteria</taxon>
        <taxon>Bacillati</taxon>
        <taxon>Actinomycetota</taxon>
        <taxon>Candidatus Geothermincolia</taxon>
        <taxon>Candidatus Geothermincolales</taxon>
        <taxon>Candidatus Geothermincolaceae</taxon>
        <taxon>Candidatus Solincola</taxon>
    </lineage>
</organism>
<protein>
    <recommendedName>
        <fullName evidence="1">AB hydrolase-1 domain-containing protein</fullName>
    </recommendedName>
</protein>
<dbReference type="InterPro" id="IPR029058">
    <property type="entry name" value="AB_hydrolase_fold"/>
</dbReference>
<dbReference type="EMBL" id="MELK01000035">
    <property type="protein sequence ID" value="OFW57234.1"/>
    <property type="molecule type" value="Genomic_DNA"/>
</dbReference>
<dbReference type="Proteomes" id="UP000177876">
    <property type="component" value="Unassembled WGS sequence"/>
</dbReference>
<accession>A0A1F2WK87</accession>
<evidence type="ECO:0000259" key="1">
    <source>
        <dbReference type="Pfam" id="PF12697"/>
    </source>
</evidence>
<proteinExistence type="predicted"/>
<evidence type="ECO:0000313" key="2">
    <source>
        <dbReference type="EMBL" id="OFW57234.1"/>
    </source>
</evidence>
<comment type="caution">
    <text evidence="2">The sequence shown here is derived from an EMBL/GenBank/DDBJ whole genome shotgun (WGS) entry which is preliminary data.</text>
</comment>
<reference evidence="2 3" key="1">
    <citation type="journal article" date="2016" name="Nat. Commun.">
        <title>Thousands of microbial genomes shed light on interconnected biogeochemical processes in an aquifer system.</title>
        <authorList>
            <person name="Anantharaman K."/>
            <person name="Brown C.T."/>
            <person name="Hug L.A."/>
            <person name="Sharon I."/>
            <person name="Castelle C.J."/>
            <person name="Probst A.J."/>
            <person name="Thomas B.C."/>
            <person name="Singh A."/>
            <person name="Wilkins M.J."/>
            <person name="Karaoz U."/>
            <person name="Brodie E.L."/>
            <person name="Williams K.H."/>
            <person name="Hubbard S.S."/>
            <person name="Banfield J.F."/>
        </authorList>
    </citation>
    <scope>NUCLEOTIDE SEQUENCE [LARGE SCALE GENOMIC DNA]</scope>
</reference>
<dbReference type="GO" id="GO:0017171">
    <property type="term" value="F:serine hydrolase activity"/>
    <property type="evidence" value="ECO:0007669"/>
    <property type="project" value="TreeGrafter"/>
</dbReference>
<gene>
    <name evidence="2" type="ORF">A2Y75_07325</name>
</gene>
<dbReference type="PANTHER" id="PTHR46331">
    <property type="entry name" value="VALACYCLOVIR HYDROLASE"/>
    <property type="match status" value="1"/>
</dbReference>
<dbReference type="Gene3D" id="3.40.50.1820">
    <property type="entry name" value="alpha/beta hydrolase"/>
    <property type="match status" value="1"/>
</dbReference>
<evidence type="ECO:0000313" key="3">
    <source>
        <dbReference type="Proteomes" id="UP000177876"/>
    </source>
</evidence>
<dbReference type="PANTHER" id="PTHR46331:SF2">
    <property type="entry name" value="VALACYCLOVIR HYDROLASE"/>
    <property type="match status" value="1"/>
</dbReference>
<name>A0A1F2WK87_9ACTN</name>
<dbReference type="STRING" id="1797197.A2Y75_07325"/>
<sequence length="289" mass="32509">MMLDYEEALRNIRSLSYILWASARHALWAARPNTKTETGRIQVGDISIFFRRFGSGPPVLLLHGGFSFSQSWAGQIRTLASDYEVIAMDSRGHGHTTLGSKPMTYRQMAEEAAGVIEGLHLGPVDLIGWSDGGCTSLALSLEHPDLVRSMVLIGTPFNVSNYDGEALRRIEMIMKPGSMSLFGIRIMQRLMNPEPHRARDFIDEMRRMWNTLPDFTLEDLAKIDIPTLVIACDCDEFLSHNPDPYEVFREMAEAMPQACIATVEGGTHTVHIEKPERINRLLSDFLCRV</sequence>
<dbReference type="InterPro" id="IPR000073">
    <property type="entry name" value="AB_hydrolase_1"/>
</dbReference>
<dbReference type="SUPFAM" id="SSF53474">
    <property type="entry name" value="alpha/beta-Hydrolases"/>
    <property type="match status" value="1"/>
</dbReference>
<dbReference type="PRINTS" id="PR00111">
    <property type="entry name" value="ABHYDROLASE"/>
</dbReference>
<dbReference type="Pfam" id="PF12697">
    <property type="entry name" value="Abhydrolase_6"/>
    <property type="match status" value="1"/>
</dbReference>
<feature type="domain" description="AB hydrolase-1" evidence="1">
    <location>
        <begin position="59"/>
        <end position="280"/>
    </location>
</feature>